<dbReference type="Pfam" id="PF01425">
    <property type="entry name" value="Amidase"/>
    <property type="match status" value="1"/>
</dbReference>
<feature type="active site" description="Acyl-ester intermediate" evidence="5">
    <location>
        <position position="241"/>
    </location>
</feature>
<dbReference type="InParanoid" id="A0A3N4M141"/>
<dbReference type="InterPro" id="IPR036928">
    <property type="entry name" value="AS_sf"/>
</dbReference>
<feature type="binding site" evidence="6">
    <location>
        <position position="191"/>
    </location>
    <ligand>
        <name>substrate</name>
    </ligand>
</feature>
<feature type="binding site" evidence="6">
    <location>
        <position position="217"/>
    </location>
    <ligand>
        <name>substrate</name>
    </ligand>
</feature>
<accession>A0A3N4M141</accession>
<proteinExistence type="inferred from homology"/>
<protein>
    <recommendedName>
        <fullName evidence="3">amidase</fullName>
        <ecNumber evidence="3">3.5.1.4</ecNumber>
    </recommendedName>
</protein>
<dbReference type="AlphaFoldDB" id="A0A3N4M141"/>
<feature type="active site" description="Charge relay system" evidence="5">
    <location>
        <position position="217"/>
    </location>
</feature>
<evidence type="ECO:0000256" key="6">
    <source>
        <dbReference type="PIRSR" id="PIRSR001221-2"/>
    </source>
</evidence>
<feature type="domain" description="Amidase" evidence="7">
    <location>
        <begin position="86"/>
        <end position="558"/>
    </location>
</feature>
<feature type="binding site" evidence="6">
    <location>
        <begin position="238"/>
        <end position="241"/>
    </location>
    <ligand>
        <name>substrate</name>
    </ligand>
</feature>
<dbReference type="EMBL" id="ML121531">
    <property type="protein sequence ID" value="RPB27638.1"/>
    <property type="molecule type" value="Genomic_DNA"/>
</dbReference>
<evidence type="ECO:0000256" key="3">
    <source>
        <dbReference type="ARBA" id="ARBA00012922"/>
    </source>
</evidence>
<evidence type="ECO:0000256" key="2">
    <source>
        <dbReference type="ARBA" id="ARBA00009199"/>
    </source>
</evidence>
<dbReference type="InterPro" id="IPR020556">
    <property type="entry name" value="Amidase_CS"/>
</dbReference>
<evidence type="ECO:0000256" key="4">
    <source>
        <dbReference type="ARBA" id="ARBA00022801"/>
    </source>
</evidence>
<evidence type="ECO:0000256" key="5">
    <source>
        <dbReference type="PIRSR" id="PIRSR001221-1"/>
    </source>
</evidence>
<feature type="active site" description="Charge relay system" evidence="5">
    <location>
        <position position="142"/>
    </location>
</feature>
<dbReference type="GO" id="GO:0004040">
    <property type="term" value="F:amidase activity"/>
    <property type="evidence" value="ECO:0007669"/>
    <property type="project" value="UniProtKB-EC"/>
</dbReference>
<name>A0A3N4M141_9PEZI</name>
<gene>
    <name evidence="8" type="ORF">L211DRAFT_819660</name>
</gene>
<evidence type="ECO:0000256" key="1">
    <source>
        <dbReference type="ARBA" id="ARBA00001311"/>
    </source>
</evidence>
<dbReference type="OrthoDB" id="6428749at2759"/>
<dbReference type="FunCoup" id="A0A3N4M141">
    <property type="interactions" value="42"/>
</dbReference>
<dbReference type="PROSITE" id="PS00571">
    <property type="entry name" value="AMIDASES"/>
    <property type="match status" value="1"/>
</dbReference>
<dbReference type="STRING" id="1051890.A0A3N4M141"/>
<evidence type="ECO:0000313" key="8">
    <source>
        <dbReference type="EMBL" id="RPB27638.1"/>
    </source>
</evidence>
<keyword evidence="4" id="KW-0378">Hydrolase</keyword>
<dbReference type="Proteomes" id="UP000267821">
    <property type="component" value="Unassembled WGS sequence"/>
</dbReference>
<comment type="catalytic activity">
    <reaction evidence="1">
        <text>a monocarboxylic acid amide + H2O = a monocarboxylate + NH4(+)</text>
        <dbReference type="Rhea" id="RHEA:12020"/>
        <dbReference type="ChEBI" id="CHEBI:15377"/>
        <dbReference type="ChEBI" id="CHEBI:28938"/>
        <dbReference type="ChEBI" id="CHEBI:35757"/>
        <dbReference type="ChEBI" id="CHEBI:83628"/>
        <dbReference type="EC" id="3.5.1.4"/>
    </reaction>
</comment>
<dbReference type="InterPro" id="IPR023631">
    <property type="entry name" value="Amidase_dom"/>
</dbReference>
<dbReference type="PANTHER" id="PTHR46072:SF4">
    <property type="entry name" value="AMIDASE C550.07-RELATED"/>
    <property type="match status" value="1"/>
</dbReference>
<comment type="similarity">
    <text evidence="2">Belongs to the amidase family.</text>
</comment>
<dbReference type="SUPFAM" id="SSF75304">
    <property type="entry name" value="Amidase signature (AS) enzymes"/>
    <property type="match status" value="1"/>
</dbReference>
<evidence type="ECO:0000259" key="7">
    <source>
        <dbReference type="Pfam" id="PF01425"/>
    </source>
</evidence>
<reference evidence="8 9" key="1">
    <citation type="journal article" date="2018" name="Nat. Ecol. Evol.">
        <title>Pezizomycetes genomes reveal the molecular basis of ectomycorrhizal truffle lifestyle.</title>
        <authorList>
            <person name="Murat C."/>
            <person name="Payen T."/>
            <person name="Noel B."/>
            <person name="Kuo A."/>
            <person name="Morin E."/>
            <person name="Chen J."/>
            <person name="Kohler A."/>
            <person name="Krizsan K."/>
            <person name="Balestrini R."/>
            <person name="Da Silva C."/>
            <person name="Montanini B."/>
            <person name="Hainaut M."/>
            <person name="Levati E."/>
            <person name="Barry K.W."/>
            <person name="Belfiori B."/>
            <person name="Cichocki N."/>
            <person name="Clum A."/>
            <person name="Dockter R.B."/>
            <person name="Fauchery L."/>
            <person name="Guy J."/>
            <person name="Iotti M."/>
            <person name="Le Tacon F."/>
            <person name="Lindquist E.A."/>
            <person name="Lipzen A."/>
            <person name="Malagnac F."/>
            <person name="Mello A."/>
            <person name="Molinier V."/>
            <person name="Miyauchi S."/>
            <person name="Poulain J."/>
            <person name="Riccioni C."/>
            <person name="Rubini A."/>
            <person name="Sitrit Y."/>
            <person name="Splivallo R."/>
            <person name="Traeger S."/>
            <person name="Wang M."/>
            <person name="Zifcakova L."/>
            <person name="Wipf D."/>
            <person name="Zambonelli A."/>
            <person name="Paolocci F."/>
            <person name="Nowrousian M."/>
            <person name="Ottonello S."/>
            <person name="Baldrian P."/>
            <person name="Spatafora J.W."/>
            <person name="Henrissat B."/>
            <person name="Nagy L.G."/>
            <person name="Aury J.M."/>
            <person name="Wincker P."/>
            <person name="Grigoriev I.V."/>
            <person name="Bonfante P."/>
            <person name="Martin F.M."/>
        </authorList>
    </citation>
    <scope>NUCLEOTIDE SEQUENCE [LARGE SCALE GENOMIC DNA]</scope>
    <source>
        <strain evidence="8 9">ATCC MYA-4762</strain>
    </source>
</reference>
<dbReference type="EC" id="3.5.1.4" evidence="3"/>
<organism evidence="8 9">
    <name type="scientific">Terfezia boudieri ATCC MYA-4762</name>
    <dbReference type="NCBI Taxonomy" id="1051890"/>
    <lineage>
        <taxon>Eukaryota</taxon>
        <taxon>Fungi</taxon>
        <taxon>Dikarya</taxon>
        <taxon>Ascomycota</taxon>
        <taxon>Pezizomycotina</taxon>
        <taxon>Pezizomycetes</taxon>
        <taxon>Pezizales</taxon>
        <taxon>Pezizaceae</taxon>
        <taxon>Terfezia</taxon>
    </lineage>
</organism>
<sequence>MAETQEQTGKDWKSISIARQNEIRNAIPKSHCLSPTVIEGLQDSRNLISIPETCGILSQRELEITSTPSITKLLADIRNRVYTAVEVTMAFCKRASIAHQLTNCLTEVLYDSALAQAQELDKHLLVTGEPVGLLHGLPISVKDHISIAGTRATSGLVSMADNISDRDAYIIEILRKAGAVFYVKTTNPLCMLAMETHSNLFGRTVSPYNTNLSPGGSSGGEAALISLRGSLLGVGTDIGGSLRAPAAFSNIYTLKASTGRIPVAGMEWWLHPGMETVQCVIGPMAIGVDGLELFHEAALASSPWLVEPSLVNKPWDKRVIVNGTILKPLRIGLMLNDGVVTPHPPILRSLKETAKALEEAGHIVIPWVPVDHKGMSELTTATFFQDNAQPARHLIKKSGEELTPLVKFALDGLQSKPLTVTESWDLTYRRNQYRLSYAKLWNESQIDAIICPAAPTVSPLHDTTKSWGYTLVFNLLDYSTAVFPAGKVLDIDGADALPEGVDLDATYPKNSLEELNQVYSKLWFDKDQNGKVLGPERYKYAPIGLQLVARRYEEEKVLGILRTVVEARRNGGLEAY</sequence>
<dbReference type="PIRSF" id="PIRSF001221">
    <property type="entry name" value="Amidase_fungi"/>
    <property type="match status" value="1"/>
</dbReference>
<dbReference type="Gene3D" id="3.90.1300.10">
    <property type="entry name" value="Amidase signature (AS) domain"/>
    <property type="match status" value="1"/>
</dbReference>
<dbReference type="PANTHER" id="PTHR46072">
    <property type="entry name" value="AMIDASE-RELATED-RELATED"/>
    <property type="match status" value="1"/>
</dbReference>
<keyword evidence="9" id="KW-1185">Reference proteome</keyword>
<evidence type="ECO:0000313" key="9">
    <source>
        <dbReference type="Proteomes" id="UP000267821"/>
    </source>
</evidence>